<keyword evidence="5 13" id="KW-0375">Hydrogen ion transport</keyword>
<feature type="transmembrane region" description="Helical" evidence="13">
    <location>
        <begin position="33"/>
        <end position="50"/>
    </location>
</feature>
<keyword evidence="8 13" id="KW-0472">Membrane</keyword>
<gene>
    <name evidence="13" type="primary">atpF</name>
    <name evidence="16" type="ORF">GCM10011515_14500</name>
</gene>
<evidence type="ECO:0000256" key="3">
    <source>
        <dbReference type="ARBA" id="ARBA00022547"/>
    </source>
</evidence>
<protein>
    <recommendedName>
        <fullName evidence="13">ATP synthase subunit b</fullName>
    </recommendedName>
    <alternativeName>
        <fullName evidence="13">ATP synthase F(0) sector subunit b</fullName>
    </alternativeName>
    <alternativeName>
        <fullName evidence="13">ATPase subunit I</fullName>
    </alternativeName>
    <alternativeName>
        <fullName evidence="13">F-type ATPase subunit b</fullName>
        <shortName evidence="13">F-ATPase subunit b</shortName>
    </alternativeName>
</protein>
<evidence type="ECO:0000256" key="15">
    <source>
        <dbReference type="SAM" id="Coils"/>
    </source>
</evidence>
<dbReference type="InterPro" id="IPR050059">
    <property type="entry name" value="ATP_synthase_B_chain"/>
</dbReference>
<keyword evidence="3 13" id="KW-0138">CF(0)</keyword>
<reference evidence="17" key="1">
    <citation type="journal article" date="2019" name="Int. J. Syst. Evol. Microbiol.">
        <title>The Global Catalogue of Microorganisms (GCM) 10K type strain sequencing project: providing services to taxonomists for standard genome sequencing and annotation.</title>
        <authorList>
            <consortium name="The Broad Institute Genomics Platform"/>
            <consortium name="The Broad Institute Genome Sequencing Center for Infectious Disease"/>
            <person name="Wu L."/>
            <person name="Ma J."/>
        </authorList>
    </citation>
    <scope>NUCLEOTIDE SEQUENCE [LARGE SCALE GENOMIC DNA]</scope>
    <source>
        <strain evidence="17">CGMCC 1.15959</strain>
    </source>
</reference>
<keyword evidence="17" id="KW-1185">Reference proteome</keyword>
<keyword evidence="7 13" id="KW-0406">Ion transport</keyword>
<evidence type="ECO:0000256" key="11">
    <source>
        <dbReference type="ARBA" id="ARBA00025614"/>
    </source>
</evidence>
<evidence type="ECO:0000256" key="5">
    <source>
        <dbReference type="ARBA" id="ARBA00022781"/>
    </source>
</evidence>
<evidence type="ECO:0000256" key="9">
    <source>
        <dbReference type="ARBA" id="ARBA00023310"/>
    </source>
</evidence>
<keyword evidence="15" id="KW-0175">Coiled coil</keyword>
<dbReference type="PANTHER" id="PTHR33445:SF1">
    <property type="entry name" value="ATP SYNTHASE SUBUNIT B"/>
    <property type="match status" value="1"/>
</dbReference>
<dbReference type="PANTHER" id="PTHR33445">
    <property type="entry name" value="ATP SYNTHASE SUBUNIT B', CHLOROPLASTIC"/>
    <property type="match status" value="1"/>
</dbReference>
<evidence type="ECO:0000256" key="4">
    <source>
        <dbReference type="ARBA" id="ARBA00022692"/>
    </source>
</evidence>
<evidence type="ECO:0000256" key="12">
    <source>
        <dbReference type="ARBA" id="ARBA00037847"/>
    </source>
</evidence>
<evidence type="ECO:0000256" key="8">
    <source>
        <dbReference type="ARBA" id="ARBA00023136"/>
    </source>
</evidence>
<dbReference type="EMBL" id="BMKL01000001">
    <property type="protein sequence ID" value="GGD95695.1"/>
    <property type="molecule type" value="Genomic_DNA"/>
</dbReference>
<evidence type="ECO:0000256" key="10">
    <source>
        <dbReference type="ARBA" id="ARBA00025198"/>
    </source>
</evidence>
<evidence type="ECO:0000256" key="2">
    <source>
        <dbReference type="ARBA" id="ARBA00022448"/>
    </source>
</evidence>
<dbReference type="Proteomes" id="UP000619041">
    <property type="component" value="Unassembled WGS sequence"/>
</dbReference>
<organism evidence="16 17">
    <name type="scientific">Tsuneonella deserti</name>
    <dbReference type="NCBI Taxonomy" id="2035528"/>
    <lineage>
        <taxon>Bacteria</taxon>
        <taxon>Pseudomonadati</taxon>
        <taxon>Pseudomonadota</taxon>
        <taxon>Alphaproteobacteria</taxon>
        <taxon>Sphingomonadales</taxon>
        <taxon>Erythrobacteraceae</taxon>
        <taxon>Tsuneonella</taxon>
    </lineage>
</organism>
<keyword evidence="4 13" id="KW-0812">Transmembrane</keyword>
<comment type="subcellular location">
    <subcellularLocation>
        <location evidence="13">Cell membrane</location>
        <topology evidence="13">Single-pass membrane protein</topology>
    </subcellularLocation>
    <subcellularLocation>
        <location evidence="12">Endomembrane system</location>
        <topology evidence="12">Single-pass membrane protein</topology>
    </subcellularLocation>
</comment>
<dbReference type="InterPro" id="IPR002146">
    <property type="entry name" value="ATP_synth_b/b'su_bac/chlpt"/>
</dbReference>
<comment type="function">
    <text evidence="11">Component of the F(0) channel, it forms part of the peripheral stalk, linking F(1) to F(0). The b'-subunit is a diverged and duplicated form of b found in plants and photosynthetic bacteria.</text>
</comment>
<evidence type="ECO:0000256" key="6">
    <source>
        <dbReference type="ARBA" id="ARBA00022989"/>
    </source>
</evidence>
<dbReference type="RefSeq" id="WP_188644529.1">
    <property type="nucleotide sequence ID" value="NZ_BMKL01000001.1"/>
</dbReference>
<proteinExistence type="inferred from homology"/>
<comment type="caution">
    <text evidence="16">The sequence shown here is derived from an EMBL/GenBank/DDBJ whole genome shotgun (WGS) entry which is preliminary data.</text>
</comment>
<name>A0ABQ1S8T0_9SPHN</name>
<dbReference type="HAMAP" id="MF_01398">
    <property type="entry name" value="ATP_synth_b_bprime"/>
    <property type="match status" value="1"/>
</dbReference>
<dbReference type="CDD" id="cd06503">
    <property type="entry name" value="ATP-synt_Fo_b"/>
    <property type="match status" value="1"/>
</dbReference>
<sequence length="183" mass="19464">MSALPSIVEEQPAGHTEVAGHEEPTLLGLGAEGWVYFSVTIFFLLAIFVAKAPQKIAAALDSQIAEKRRNLDEAARIRAEAQALLEDAKAQHAQSVQEAAAMLEHAKTEAAQILAQADADTAQLIERRASVAESKIGAAERAAVDDLRREAAGLATAAARELIARRHGASADRQLADDIIARI</sequence>
<evidence type="ECO:0000256" key="13">
    <source>
        <dbReference type="HAMAP-Rule" id="MF_01398"/>
    </source>
</evidence>
<evidence type="ECO:0000256" key="1">
    <source>
        <dbReference type="ARBA" id="ARBA00005513"/>
    </source>
</evidence>
<feature type="coiled-coil region" evidence="15">
    <location>
        <begin position="57"/>
        <end position="116"/>
    </location>
</feature>
<keyword evidence="2 13" id="KW-0813">Transport</keyword>
<dbReference type="Pfam" id="PF00430">
    <property type="entry name" value="ATP-synt_B"/>
    <property type="match status" value="1"/>
</dbReference>
<keyword evidence="13" id="KW-1003">Cell membrane</keyword>
<keyword evidence="6 13" id="KW-1133">Transmembrane helix</keyword>
<evidence type="ECO:0000256" key="14">
    <source>
        <dbReference type="RuleBase" id="RU003848"/>
    </source>
</evidence>
<comment type="similarity">
    <text evidence="1 13 14">Belongs to the ATPase B chain family.</text>
</comment>
<evidence type="ECO:0000313" key="17">
    <source>
        <dbReference type="Proteomes" id="UP000619041"/>
    </source>
</evidence>
<comment type="function">
    <text evidence="10 13">F(1)F(0) ATP synthase produces ATP from ADP in the presence of a proton or sodium gradient. F-type ATPases consist of two structural domains, F(1) containing the extramembraneous catalytic core and F(0) containing the membrane proton channel, linked together by a central stalk and a peripheral stalk. During catalysis, ATP synthesis in the catalytic domain of F(1) is coupled via a rotary mechanism of the central stalk subunits to proton translocation.</text>
</comment>
<evidence type="ECO:0000256" key="7">
    <source>
        <dbReference type="ARBA" id="ARBA00023065"/>
    </source>
</evidence>
<evidence type="ECO:0000313" key="16">
    <source>
        <dbReference type="EMBL" id="GGD95695.1"/>
    </source>
</evidence>
<comment type="subunit">
    <text evidence="13">F-type ATPases have 2 components, F(1) - the catalytic core - and F(0) - the membrane proton channel. F(1) has five subunits: alpha(3), beta(3), gamma(1), delta(1), epsilon(1). F(0) has three main subunits: a(1), b(2) and c(10-14). The alpha and beta chains form an alternating ring which encloses part of the gamma chain. F(1) is attached to F(0) by a central stalk formed by the gamma and epsilon chains, while a peripheral stalk is formed by the delta and b chains.</text>
</comment>
<accession>A0ABQ1S8T0</accession>
<keyword evidence="9 13" id="KW-0066">ATP synthesis</keyword>